<dbReference type="Gene3D" id="3.40.190.10">
    <property type="entry name" value="Periplasmic binding protein-like II"/>
    <property type="match status" value="2"/>
</dbReference>
<feature type="chain" id="PRO_5015190913" evidence="2">
    <location>
        <begin position="33"/>
        <end position="354"/>
    </location>
</feature>
<organism evidence="3 4">
    <name type="scientific">Phyllobacterium sophorae</name>
    <dbReference type="NCBI Taxonomy" id="1520277"/>
    <lineage>
        <taxon>Bacteria</taxon>
        <taxon>Pseudomonadati</taxon>
        <taxon>Pseudomonadota</taxon>
        <taxon>Alphaproteobacteria</taxon>
        <taxon>Hyphomicrobiales</taxon>
        <taxon>Phyllobacteriaceae</taxon>
        <taxon>Phyllobacterium</taxon>
    </lineage>
</organism>
<dbReference type="RefSeq" id="WP_106665799.1">
    <property type="nucleotide sequence ID" value="NZ_PGGM01000010.1"/>
</dbReference>
<dbReference type="PROSITE" id="PS51318">
    <property type="entry name" value="TAT"/>
    <property type="match status" value="1"/>
</dbReference>
<name>A0A2P7B6P2_9HYPH</name>
<evidence type="ECO:0000313" key="3">
    <source>
        <dbReference type="EMBL" id="PSH62131.1"/>
    </source>
</evidence>
<dbReference type="EMBL" id="PGGM01000010">
    <property type="protein sequence ID" value="PSH62131.1"/>
    <property type="molecule type" value="Genomic_DNA"/>
</dbReference>
<evidence type="ECO:0000313" key="4">
    <source>
        <dbReference type="Proteomes" id="UP000241764"/>
    </source>
</evidence>
<dbReference type="Pfam" id="PF13343">
    <property type="entry name" value="SBP_bac_6"/>
    <property type="match status" value="1"/>
</dbReference>
<proteinExistence type="predicted"/>
<sequence length="354" mass="37633">MDHNKSRRRLMSLAAAALTLSIGLAGVGTAHAAEDALIAAAEKEAELAVYGDPFVVPILLKNFSAKYPKIRVTSATGDGWQIYNRFVSENSSGRPLMDVMYQAEDTVITAQQAGFLADFKPTESANLSKLAIPAGGSYVRGNGNLILFAFNREALGTVAKPADWTDFANPPADWEGLIATTNPGSSSATFATIASIYQKFGPEKGGAILQGLRKTKAELNPSMGVMATKLQTGERPLDFFNITTAVSGVLAKGAPVDLLVPASGAVAQFNAIGINKNAPHPNAARLLAEFALSQEMQTAFAEAGVYPMRVGIASPKGLPDINSTKLIELDLAAALKQRDEILNWWSDNTGFKYR</sequence>
<comment type="caution">
    <text evidence="3">The sequence shown here is derived from an EMBL/GenBank/DDBJ whole genome shotgun (WGS) entry which is preliminary data.</text>
</comment>
<protein>
    <submittedName>
        <fullName evidence="3">Transcriptional initiation protein Tat</fullName>
    </submittedName>
</protein>
<dbReference type="PANTHER" id="PTHR30006">
    <property type="entry name" value="THIAMINE-BINDING PERIPLASMIC PROTEIN-RELATED"/>
    <property type="match status" value="1"/>
</dbReference>
<dbReference type="OrthoDB" id="9766989at2"/>
<evidence type="ECO:0000256" key="1">
    <source>
        <dbReference type="ARBA" id="ARBA00022729"/>
    </source>
</evidence>
<evidence type="ECO:0000256" key="2">
    <source>
        <dbReference type="SAM" id="SignalP"/>
    </source>
</evidence>
<accession>A0A2P7B6P2</accession>
<dbReference type="SUPFAM" id="SSF53850">
    <property type="entry name" value="Periplasmic binding protein-like II"/>
    <property type="match status" value="1"/>
</dbReference>
<feature type="signal peptide" evidence="2">
    <location>
        <begin position="1"/>
        <end position="32"/>
    </location>
</feature>
<dbReference type="AlphaFoldDB" id="A0A2P7B6P2"/>
<keyword evidence="1 2" id="KW-0732">Signal</keyword>
<reference evidence="4" key="1">
    <citation type="submission" date="2017-11" db="EMBL/GenBank/DDBJ databases">
        <authorList>
            <person name="Kuznetsova I."/>
            <person name="Sazanova A."/>
            <person name="Chirak E."/>
            <person name="Safronova V."/>
            <person name="Willems A."/>
        </authorList>
    </citation>
    <scope>NUCLEOTIDE SEQUENCE [LARGE SCALE GENOMIC DNA]</scope>
    <source>
        <strain evidence="4">CCBAU 03422</strain>
    </source>
</reference>
<keyword evidence="4" id="KW-1185">Reference proteome</keyword>
<gene>
    <name evidence="3" type="ORF">CU103_20025</name>
</gene>
<dbReference type="InterPro" id="IPR006311">
    <property type="entry name" value="TAT_signal"/>
</dbReference>
<dbReference type="Proteomes" id="UP000241764">
    <property type="component" value="Unassembled WGS sequence"/>
</dbReference>